<dbReference type="GO" id="GO:0005886">
    <property type="term" value="C:plasma membrane"/>
    <property type="evidence" value="ECO:0007669"/>
    <property type="project" value="UniProtKB-SubCell"/>
</dbReference>
<organism evidence="7 8">
    <name type="scientific">Cohnella ginsengisoli</name>
    <dbReference type="NCBI Taxonomy" id="425004"/>
    <lineage>
        <taxon>Bacteria</taxon>
        <taxon>Bacillati</taxon>
        <taxon>Bacillota</taxon>
        <taxon>Bacilli</taxon>
        <taxon>Bacillales</taxon>
        <taxon>Paenibacillaceae</taxon>
        <taxon>Cohnella</taxon>
    </lineage>
</organism>
<dbReference type="Proteomes" id="UP001153387">
    <property type="component" value="Unassembled WGS sequence"/>
</dbReference>
<dbReference type="AlphaFoldDB" id="A0A9X4QMM9"/>
<protein>
    <submittedName>
        <fullName evidence="7">YihY/virulence factor BrkB family protein</fullName>
    </submittedName>
</protein>
<keyword evidence="2" id="KW-1003">Cell membrane</keyword>
<keyword evidence="4 6" id="KW-1133">Transmembrane helix</keyword>
<dbReference type="RefSeq" id="WP_277565725.1">
    <property type="nucleotide sequence ID" value="NZ_JAPDHZ010000003.1"/>
</dbReference>
<dbReference type="PANTHER" id="PTHR30213:SF0">
    <property type="entry name" value="UPF0761 MEMBRANE PROTEIN YIHY"/>
    <property type="match status" value="1"/>
</dbReference>
<gene>
    <name evidence="7" type="ORF">OMP38_14185</name>
</gene>
<feature type="transmembrane region" description="Helical" evidence="6">
    <location>
        <begin position="82"/>
        <end position="103"/>
    </location>
</feature>
<evidence type="ECO:0000256" key="6">
    <source>
        <dbReference type="SAM" id="Phobius"/>
    </source>
</evidence>
<feature type="transmembrane region" description="Helical" evidence="6">
    <location>
        <begin position="199"/>
        <end position="222"/>
    </location>
</feature>
<evidence type="ECO:0000256" key="3">
    <source>
        <dbReference type="ARBA" id="ARBA00022692"/>
    </source>
</evidence>
<proteinExistence type="predicted"/>
<accession>A0A9X4QMM9</accession>
<sequence length="375" mass="41831">MRFAENLYCRFQDDEVPAMGAQLTYYLILAIFPFMIFLIALIGFTPFTTWDLLDALNKVLPQSNSQVLVDWIKNIQENRSGALLSFGIIGSLWSASSGINAIIRALNKAYDEPETRPFWKVKGLSVIVTIVLTLVIFSSLALLVFGRWLGQWIFKTFALPDFFDEVWSVAQFVIPIAIIALVFTAMYKYVPNRHLKFKEVLPGALVATIGWIVASGLFAFYVSNFANYTKTYGSLGGVIVLLTWLYISSIIVVLGGEVNATLAFDREGKNKPECKKYTHSITNAWNKVKNWRSPKRGDKGKKGAAPCAYLKHRAVASVPTGYGNAALLSDFSFAGALCSIGLQVWMRVEYKRAGMRIPALFLFAMRCSIFPCSLS</sequence>
<feature type="transmembrane region" description="Helical" evidence="6">
    <location>
        <begin position="234"/>
        <end position="256"/>
    </location>
</feature>
<evidence type="ECO:0000256" key="5">
    <source>
        <dbReference type="ARBA" id="ARBA00023136"/>
    </source>
</evidence>
<dbReference type="PANTHER" id="PTHR30213">
    <property type="entry name" value="INNER MEMBRANE PROTEIN YHJD"/>
    <property type="match status" value="1"/>
</dbReference>
<comment type="caution">
    <text evidence="7">The sequence shown here is derived from an EMBL/GenBank/DDBJ whole genome shotgun (WGS) entry which is preliminary data.</text>
</comment>
<feature type="transmembrane region" description="Helical" evidence="6">
    <location>
        <begin position="23"/>
        <end position="44"/>
    </location>
</feature>
<dbReference type="NCBIfam" id="TIGR00765">
    <property type="entry name" value="yihY_not_rbn"/>
    <property type="match status" value="1"/>
</dbReference>
<dbReference type="Pfam" id="PF03631">
    <property type="entry name" value="Virul_fac_BrkB"/>
    <property type="match status" value="1"/>
</dbReference>
<comment type="subcellular location">
    <subcellularLocation>
        <location evidence="1">Cell membrane</location>
        <topology evidence="1">Multi-pass membrane protein</topology>
    </subcellularLocation>
</comment>
<evidence type="ECO:0000313" key="7">
    <source>
        <dbReference type="EMBL" id="MDG0791883.1"/>
    </source>
</evidence>
<feature type="transmembrane region" description="Helical" evidence="6">
    <location>
        <begin position="124"/>
        <end position="146"/>
    </location>
</feature>
<evidence type="ECO:0000256" key="4">
    <source>
        <dbReference type="ARBA" id="ARBA00022989"/>
    </source>
</evidence>
<dbReference type="InterPro" id="IPR017039">
    <property type="entry name" value="Virul_fac_BrkB"/>
</dbReference>
<reference evidence="7 8" key="1">
    <citation type="submission" date="2022-10" db="EMBL/GenBank/DDBJ databases">
        <title>Comparative genomic analysis of Cohnella hashimotonis sp. nov., isolated from the International Space Station.</title>
        <authorList>
            <person name="Simpson A."/>
            <person name="Venkateswaran K."/>
        </authorList>
    </citation>
    <scope>NUCLEOTIDE SEQUENCE [LARGE SCALE GENOMIC DNA]</scope>
    <source>
        <strain evidence="7 8">DSM 18997</strain>
    </source>
</reference>
<evidence type="ECO:0000313" key="8">
    <source>
        <dbReference type="Proteomes" id="UP001153387"/>
    </source>
</evidence>
<evidence type="ECO:0000256" key="2">
    <source>
        <dbReference type="ARBA" id="ARBA00022475"/>
    </source>
</evidence>
<evidence type="ECO:0000256" key="1">
    <source>
        <dbReference type="ARBA" id="ARBA00004651"/>
    </source>
</evidence>
<keyword evidence="8" id="KW-1185">Reference proteome</keyword>
<keyword evidence="5 6" id="KW-0472">Membrane</keyword>
<keyword evidence="3 6" id="KW-0812">Transmembrane</keyword>
<dbReference type="EMBL" id="JAPDHZ010000003">
    <property type="protein sequence ID" value="MDG0791883.1"/>
    <property type="molecule type" value="Genomic_DNA"/>
</dbReference>
<feature type="transmembrane region" description="Helical" evidence="6">
    <location>
        <begin position="166"/>
        <end position="187"/>
    </location>
</feature>
<name>A0A9X4QMM9_9BACL</name>